<sequence length="939" mass="106261">MSFGNINKPQPQSLVEEMLDDSDGYELQIALDQLSSGSTDALKLYLARKNGFDPTTVSLQTTPWEAKTDKNVSFSYAGKLDDTRGPNEKDDPMNDEAQETPRVVFEDTETPFDYKPLDPELRQFRLLKLAPPDAHGITRQFQLETFSLDDAPSYFCLSYVWGDPERFIGVNCNGQMISVTQNLFHALQTCFNRHPKSWLWADGICINQGDVVERSEQVLIMGNIYQKAAMVLAHPGHYYYGRTESEGSDADMTVVEDRLGDLGLQDIMSFSAEVLVKEKGHTNSKQHDSLSDIAAGPTDDAYDPKNVQGAISIMTYLTRIWDDQRREKILSDLQWKEMSLPDPDTESGRQLWDNLIRFWTTDWYFRTWVLQEVILGAKVVVLYGSTAISLDAITEFWNLAKQHGLPRPLRIGAYADTFNAILHLSPVSSFKNLRDRRKALASMPKNIQEDEDSPSEIRTSDEDNDAVDHASEETDESLGKAALQSSSLLELLCLTRNNLATDPRDKIYGLLGLTDDAVAQSVIPDYSWKNTPAKVFTEVAAQMVELGYAANLLHHAGIDQHVQGLPSWAPDWTMQSRSMMPVHLYDCLPGTSTKISFLNADRKPKLVVRGAILAQINAPGPAWRYYSHDSSFLPFNSFENAPEIEIPPFNDEDARNSILTFLSCAADEALKERYVAEGFDDALVRTLALDCSWQKERLGRRVILRDAEKSQESDCAFEMGKKPATFPSPSDDFFAGVDAFRRFYARGPESEEDRKETGVRVHQTGIFQWLLDFDEEAEADLQKRMVPFTVPFQEAQRGRRWAAMGTRGPKTENDAVQDTVKKNKNPLKKIYDTKTLTDYFMGIVPWNAETEDYVVMFEGFKTPFVLRTSQKEPTSDGGEVFNLIGDCYVHDAMDGQLMVWADEMEEDLEPSQVEVNDEGREYALRHPEGYVFFKDFVIV</sequence>
<reference evidence="2 3" key="1">
    <citation type="submission" date="2015-06" db="EMBL/GenBank/DDBJ databases">
        <title>Survival trade-offs in plant roots during colonization by closely related pathogenic and mutualistic fungi.</title>
        <authorList>
            <person name="Hacquard S."/>
            <person name="Kracher B."/>
            <person name="Hiruma K."/>
            <person name="Weinman A."/>
            <person name="Muench P."/>
            <person name="Garrido Oter R."/>
            <person name="Ver Loren van Themaat E."/>
            <person name="Dallerey J.-F."/>
            <person name="Damm U."/>
            <person name="Henrissat B."/>
            <person name="Lespinet O."/>
            <person name="Thon M."/>
            <person name="Kemen E."/>
            <person name="McHardy A.C."/>
            <person name="Schulze-Lefert P."/>
            <person name="O'Connell R.J."/>
        </authorList>
    </citation>
    <scope>NUCLEOTIDE SEQUENCE [LARGE SCALE GENOMIC DNA]</scope>
    <source>
        <strain evidence="2 3">MAFF 238704</strain>
    </source>
</reference>
<dbReference type="InterPro" id="IPR052895">
    <property type="entry name" value="HetReg/Transcr_Mod"/>
</dbReference>
<accession>A0A166LJP2</accession>
<evidence type="ECO:0000313" key="2">
    <source>
        <dbReference type="EMBL" id="KZL63601.1"/>
    </source>
</evidence>
<keyword evidence="3" id="KW-1185">Reference proteome</keyword>
<protein>
    <submittedName>
        <fullName evidence="2">Heterokaryon incompatibility protein</fullName>
    </submittedName>
</protein>
<feature type="region of interest" description="Disordered" evidence="1">
    <location>
        <begin position="441"/>
        <end position="476"/>
    </location>
</feature>
<dbReference type="Proteomes" id="UP000076584">
    <property type="component" value="Unassembled WGS sequence"/>
</dbReference>
<dbReference type="EMBL" id="LFIW01002754">
    <property type="protein sequence ID" value="KZL63601.1"/>
    <property type="molecule type" value="Genomic_DNA"/>
</dbReference>
<gene>
    <name evidence="2" type="ORF">CI238_02911</name>
</gene>
<evidence type="ECO:0000256" key="1">
    <source>
        <dbReference type="SAM" id="MobiDB-lite"/>
    </source>
</evidence>
<dbReference type="PANTHER" id="PTHR24148:SF73">
    <property type="entry name" value="HET DOMAIN PROTEIN (AFU_ORTHOLOGUE AFUA_8G01020)"/>
    <property type="match status" value="1"/>
</dbReference>
<dbReference type="Pfam" id="PF06985">
    <property type="entry name" value="HET"/>
    <property type="match status" value="1"/>
</dbReference>
<dbReference type="STRING" id="1573173.A0A166LJP2"/>
<dbReference type="AlphaFoldDB" id="A0A166LJP2"/>
<feature type="compositionally biased region" description="Basic and acidic residues" evidence="1">
    <location>
        <begin position="79"/>
        <end position="92"/>
    </location>
</feature>
<feature type="region of interest" description="Disordered" evidence="1">
    <location>
        <begin position="75"/>
        <end position="98"/>
    </location>
</feature>
<dbReference type="Pfam" id="PF26639">
    <property type="entry name" value="Het-6_barrel"/>
    <property type="match status" value="1"/>
</dbReference>
<dbReference type="OrthoDB" id="3553147at2759"/>
<comment type="caution">
    <text evidence="2">The sequence shown here is derived from an EMBL/GenBank/DDBJ whole genome shotgun (WGS) entry which is preliminary data.</text>
</comment>
<feature type="compositionally biased region" description="Basic and acidic residues" evidence="1">
    <location>
        <begin position="458"/>
        <end position="472"/>
    </location>
</feature>
<proteinExistence type="predicted"/>
<dbReference type="PANTHER" id="PTHR24148">
    <property type="entry name" value="ANKYRIN REPEAT DOMAIN-CONTAINING PROTEIN 39 HOMOLOG-RELATED"/>
    <property type="match status" value="1"/>
</dbReference>
<evidence type="ECO:0000313" key="3">
    <source>
        <dbReference type="Proteomes" id="UP000076584"/>
    </source>
</evidence>
<name>A0A166LJP2_COLIC</name>
<dbReference type="InterPro" id="IPR010730">
    <property type="entry name" value="HET"/>
</dbReference>
<organism evidence="2 3">
    <name type="scientific">Colletotrichum incanum</name>
    <name type="common">Soybean anthracnose fungus</name>
    <dbReference type="NCBI Taxonomy" id="1573173"/>
    <lineage>
        <taxon>Eukaryota</taxon>
        <taxon>Fungi</taxon>
        <taxon>Dikarya</taxon>
        <taxon>Ascomycota</taxon>
        <taxon>Pezizomycotina</taxon>
        <taxon>Sordariomycetes</taxon>
        <taxon>Hypocreomycetidae</taxon>
        <taxon>Glomerellales</taxon>
        <taxon>Glomerellaceae</taxon>
        <taxon>Colletotrichum</taxon>
        <taxon>Colletotrichum spaethianum species complex</taxon>
    </lineage>
</organism>